<dbReference type="EMBL" id="MGAL01000011">
    <property type="protein sequence ID" value="OGK48759.1"/>
    <property type="molecule type" value="Genomic_DNA"/>
</dbReference>
<accession>A0A1F7IZH0</accession>
<evidence type="ECO:0000313" key="3">
    <source>
        <dbReference type="Proteomes" id="UP000177141"/>
    </source>
</evidence>
<evidence type="ECO:0000313" key="2">
    <source>
        <dbReference type="EMBL" id="OGK48759.1"/>
    </source>
</evidence>
<reference evidence="2 3" key="1">
    <citation type="journal article" date="2016" name="Nat. Commun.">
        <title>Thousands of microbial genomes shed light on interconnected biogeochemical processes in an aquifer system.</title>
        <authorList>
            <person name="Anantharaman K."/>
            <person name="Brown C.T."/>
            <person name="Hug L.A."/>
            <person name="Sharon I."/>
            <person name="Castelle C.J."/>
            <person name="Probst A.J."/>
            <person name="Thomas B.C."/>
            <person name="Singh A."/>
            <person name="Wilkins M.J."/>
            <person name="Karaoz U."/>
            <person name="Brodie E.L."/>
            <person name="Williams K.H."/>
            <person name="Hubbard S.S."/>
            <person name="Banfield J.F."/>
        </authorList>
    </citation>
    <scope>NUCLEOTIDE SEQUENCE [LARGE SCALE GENOMIC DNA]</scope>
</reference>
<organism evidence="2 3">
    <name type="scientific">Candidatus Roizmanbacteria bacterium RIFCSPLOWO2_01_FULL_38_12</name>
    <dbReference type="NCBI Taxonomy" id="1802061"/>
    <lineage>
        <taxon>Bacteria</taxon>
        <taxon>Candidatus Roizmaniibacteriota</taxon>
    </lineage>
</organism>
<dbReference type="AlphaFoldDB" id="A0A1F7IZH0"/>
<dbReference type="STRING" id="1802061.A3A93_02920"/>
<keyword evidence="1" id="KW-0472">Membrane</keyword>
<dbReference type="Proteomes" id="UP000177141">
    <property type="component" value="Unassembled WGS sequence"/>
</dbReference>
<keyword evidence="1" id="KW-1133">Transmembrane helix</keyword>
<gene>
    <name evidence="2" type="ORF">A3A93_02920</name>
</gene>
<feature type="transmembrane region" description="Helical" evidence="1">
    <location>
        <begin position="6"/>
        <end position="27"/>
    </location>
</feature>
<name>A0A1F7IZH0_9BACT</name>
<proteinExistence type="predicted"/>
<comment type="caution">
    <text evidence="2">The sequence shown here is derived from an EMBL/GenBank/DDBJ whole genome shotgun (WGS) entry which is preliminary data.</text>
</comment>
<protein>
    <submittedName>
        <fullName evidence="2">Uncharacterized protein</fullName>
    </submittedName>
</protein>
<keyword evidence="1" id="KW-0812">Transmembrane</keyword>
<sequence>MQQEIISHRLFFTTIIVSIIVIFTFFISNIKLKKTIIALCNEDGKLTVYMRLDNKFDILINPKSQKEVLGCIGKYMPFYDRTIEMILTDSKDSQIVSNLATRYKVLNVDLNTDVNIFTRNKISYDNSFVHYRNNNQNYLVLLKQISPFQLLSKVKYDKYTLVFIPEYDSSSLSLVNKIKFNRVEVKKNSQLQYLLN</sequence>
<evidence type="ECO:0000256" key="1">
    <source>
        <dbReference type="SAM" id="Phobius"/>
    </source>
</evidence>